<dbReference type="AlphaFoldDB" id="A0A327JMT6"/>
<organism evidence="3 4">
    <name type="scientific">Rhodoplanes elegans</name>
    <dbReference type="NCBI Taxonomy" id="29408"/>
    <lineage>
        <taxon>Bacteria</taxon>
        <taxon>Pseudomonadati</taxon>
        <taxon>Pseudomonadota</taxon>
        <taxon>Alphaproteobacteria</taxon>
        <taxon>Hyphomicrobiales</taxon>
        <taxon>Nitrobacteraceae</taxon>
        <taxon>Rhodoplanes</taxon>
    </lineage>
</organism>
<evidence type="ECO:0000256" key="1">
    <source>
        <dbReference type="SAM" id="MobiDB-lite"/>
    </source>
</evidence>
<sequence length="226" mass="24777">IRRGLLTLKPDAEGNERDLVVTDLGQRLCAARFLKPIARSRADAIIADTLVRIEAINARDELVYRIAEAHVFGSYFRGEAEVSDVDLAVRLARRRPGSKLSEENMNRVRASGQVSLTFLRMLTFGSNEVLKLLRSGARHLHVTPWDVFEELGVPSRRIYPPLSEGDAESGTGTGQGEVSGSDPTPGPRPRPGAPSRRSLPNRVPSEPQDPRRPAAPNRPVPLRPAA</sequence>
<feature type="compositionally biased region" description="Pro residues" evidence="1">
    <location>
        <begin position="216"/>
        <end position="226"/>
    </location>
</feature>
<protein>
    <recommendedName>
        <fullName evidence="2">Polymerase nucleotidyl transferase domain-containing protein</fullName>
    </recommendedName>
</protein>
<dbReference type="Pfam" id="PF01909">
    <property type="entry name" value="NTP_transf_2"/>
    <property type="match status" value="1"/>
</dbReference>
<reference evidence="3 4" key="1">
    <citation type="submission" date="2017-07" db="EMBL/GenBank/DDBJ databases">
        <title>Draft Genome Sequences of Select Purple Nonsulfur Bacteria.</title>
        <authorList>
            <person name="Lasarre B."/>
            <person name="Mckinlay J.B."/>
        </authorList>
    </citation>
    <scope>NUCLEOTIDE SEQUENCE [LARGE SCALE GENOMIC DNA]</scope>
    <source>
        <strain evidence="3 4">DSM 11907</strain>
    </source>
</reference>
<dbReference type="SUPFAM" id="SSF81301">
    <property type="entry name" value="Nucleotidyltransferase"/>
    <property type="match status" value="1"/>
</dbReference>
<accession>A0A327JMT6</accession>
<evidence type="ECO:0000259" key="2">
    <source>
        <dbReference type="Pfam" id="PF01909"/>
    </source>
</evidence>
<feature type="region of interest" description="Disordered" evidence="1">
    <location>
        <begin position="159"/>
        <end position="226"/>
    </location>
</feature>
<feature type="non-terminal residue" evidence="3">
    <location>
        <position position="1"/>
    </location>
</feature>
<dbReference type="EMBL" id="NPEU01000890">
    <property type="protein sequence ID" value="RAI26896.1"/>
    <property type="molecule type" value="Genomic_DNA"/>
</dbReference>
<gene>
    <name evidence="3" type="ORF">CH338_30415</name>
</gene>
<dbReference type="CDD" id="cd05403">
    <property type="entry name" value="NT_KNTase_like"/>
    <property type="match status" value="1"/>
</dbReference>
<dbReference type="GO" id="GO:0016779">
    <property type="term" value="F:nucleotidyltransferase activity"/>
    <property type="evidence" value="ECO:0007669"/>
    <property type="project" value="InterPro"/>
</dbReference>
<comment type="caution">
    <text evidence="3">The sequence shown here is derived from an EMBL/GenBank/DDBJ whole genome shotgun (WGS) entry which is preliminary data.</text>
</comment>
<dbReference type="Proteomes" id="UP000248863">
    <property type="component" value="Unassembled WGS sequence"/>
</dbReference>
<name>A0A327JMT6_9BRAD</name>
<dbReference type="Gene3D" id="3.30.460.10">
    <property type="entry name" value="Beta Polymerase, domain 2"/>
    <property type="match status" value="1"/>
</dbReference>
<dbReference type="InterPro" id="IPR043519">
    <property type="entry name" value="NT_sf"/>
</dbReference>
<keyword evidence="4" id="KW-1185">Reference proteome</keyword>
<evidence type="ECO:0000313" key="4">
    <source>
        <dbReference type="Proteomes" id="UP000248863"/>
    </source>
</evidence>
<proteinExistence type="predicted"/>
<evidence type="ECO:0000313" key="3">
    <source>
        <dbReference type="EMBL" id="RAI26896.1"/>
    </source>
</evidence>
<dbReference type="RefSeq" id="WP_210207744.1">
    <property type="nucleotide sequence ID" value="NZ_NPEU01000890.1"/>
</dbReference>
<dbReference type="InterPro" id="IPR002934">
    <property type="entry name" value="Polymerase_NTP_transf_dom"/>
</dbReference>
<feature type="domain" description="Polymerase nucleotidyl transferase" evidence="2">
    <location>
        <begin position="56"/>
        <end position="94"/>
    </location>
</feature>